<dbReference type="InterPro" id="IPR011335">
    <property type="entry name" value="Restrct_endonuc-II-like"/>
</dbReference>
<dbReference type="InterPro" id="IPR012296">
    <property type="entry name" value="Nuclease_put_TT1808"/>
</dbReference>
<dbReference type="InterPro" id="IPR008538">
    <property type="entry name" value="Uma2"/>
</dbReference>
<dbReference type="SUPFAM" id="SSF52980">
    <property type="entry name" value="Restriction endonuclease-like"/>
    <property type="match status" value="1"/>
</dbReference>
<sequence length="208" mass="24271">MLRQPEQCIQLSSISWQTYQTLLGELSERRLRLTYNRGILEIMAPSPEHELYKKLASRFVETIAEELRISIYPLGSTTFTRSDLSMGLEPDECFYIQNQSAVKGKRKIDLTQDPPPDLVIEIDMTSSAKNRLEVFAHIGVPEIWRYDGIFLTLYQLQNKTYVPCQQSLSFPTLYMEKVDHFLLQAGVVDYLELVNSFRRWVKSQIRQQ</sequence>
<dbReference type="HOGENOM" id="CLU_098557_0_0_3"/>
<dbReference type="PANTHER" id="PTHR47152">
    <property type="entry name" value="SLR2084 PROTEIN-RELATED"/>
    <property type="match status" value="1"/>
</dbReference>
<dbReference type="PATRIC" id="fig|1173027.3.peg.328"/>
<evidence type="ECO:0000313" key="3">
    <source>
        <dbReference type="Proteomes" id="UP000010471"/>
    </source>
</evidence>
<dbReference type="AlphaFoldDB" id="K9W773"/>
<keyword evidence="3" id="KW-1185">Reference proteome</keyword>
<dbReference type="CDD" id="cd06260">
    <property type="entry name" value="DUF820-like"/>
    <property type="match status" value="1"/>
</dbReference>
<dbReference type="Gene3D" id="3.90.1570.10">
    <property type="entry name" value="tt1808, chain A"/>
    <property type="match status" value="1"/>
</dbReference>
<dbReference type="KEGG" id="mic:Mic7113_0300"/>
<dbReference type="STRING" id="1173027.Mic7113_0300"/>
<feature type="domain" description="Putative restriction endonuclease" evidence="1">
    <location>
        <begin position="16"/>
        <end position="166"/>
    </location>
</feature>
<dbReference type="PANTHER" id="PTHR47152:SF2">
    <property type="entry name" value="SLR2084 PROTEIN"/>
    <property type="match status" value="1"/>
</dbReference>
<dbReference type="eggNOG" id="COG4636">
    <property type="taxonomic scope" value="Bacteria"/>
</dbReference>
<reference evidence="2 3" key="1">
    <citation type="submission" date="2012-06" db="EMBL/GenBank/DDBJ databases">
        <title>Finished chromosome of genome of Microcoleus sp. PCC 7113.</title>
        <authorList>
            <consortium name="US DOE Joint Genome Institute"/>
            <person name="Gugger M."/>
            <person name="Coursin T."/>
            <person name="Rippka R."/>
            <person name="Tandeau De Marsac N."/>
            <person name="Huntemann M."/>
            <person name="Wei C.-L."/>
            <person name="Han J."/>
            <person name="Detter J.C."/>
            <person name="Han C."/>
            <person name="Tapia R."/>
            <person name="Chen A."/>
            <person name="Kyrpides N."/>
            <person name="Mavromatis K."/>
            <person name="Markowitz V."/>
            <person name="Szeto E."/>
            <person name="Ivanova N."/>
            <person name="Pagani I."/>
            <person name="Pati A."/>
            <person name="Goodwin L."/>
            <person name="Nordberg H.P."/>
            <person name="Cantor M.N."/>
            <person name="Hua S.X."/>
            <person name="Woyke T."/>
            <person name="Kerfeld C.A."/>
        </authorList>
    </citation>
    <scope>NUCLEOTIDE SEQUENCE [LARGE SCALE GENOMIC DNA]</scope>
    <source>
        <strain evidence="2 3">PCC 7113</strain>
    </source>
</reference>
<organism evidence="2 3">
    <name type="scientific">Allocoleopsis franciscana PCC 7113</name>
    <dbReference type="NCBI Taxonomy" id="1173027"/>
    <lineage>
        <taxon>Bacteria</taxon>
        <taxon>Bacillati</taxon>
        <taxon>Cyanobacteriota</taxon>
        <taxon>Cyanophyceae</taxon>
        <taxon>Coleofasciculales</taxon>
        <taxon>Coleofasciculaceae</taxon>
        <taxon>Allocoleopsis</taxon>
        <taxon>Allocoleopsis franciscana</taxon>
    </lineage>
</organism>
<accession>K9W773</accession>
<evidence type="ECO:0000259" key="1">
    <source>
        <dbReference type="Pfam" id="PF05685"/>
    </source>
</evidence>
<dbReference type="Pfam" id="PF05685">
    <property type="entry name" value="Uma2"/>
    <property type="match status" value="1"/>
</dbReference>
<name>K9W773_9CYAN</name>
<evidence type="ECO:0000313" key="2">
    <source>
        <dbReference type="EMBL" id="AFZ16230.1"/>
    </source>
</evidence>
<protein>
    <recommendedName>
        <fullName evidence="1">Putative restriction endonuclease domain-containing protein</fullName>
    </recommendedName>
</protein>
<proteinExistence type="predicted"/>
<gene>
    <name evidence="2" type="ORF">Mic7113_0300</name>
</gene>
<dbReference type="EMBL" id="CP003630">
    <property type="protein sequence ID" value="AFZ16230.1"/>
    <property type="molecule type" value="Genomic_DNA"/>
</dbReference>
<dbReference type="Proteomes" id="UP000010471">
    <property type="component" value="Chromosome"/>
</dbReference>